<evidence type="ECO:0000313" key="4">
    <source>
        <dbReference type="Proteomes" id="UP000002866"/>
    </source>
</evidence>
<dbReference type="EMBL" id="HE806325">
    <property type="protein sequence ID" value="CCH63016.1"/>
    <property type="molecule type" value="Genomic_DNA"/>
</dbReference>
<dbReference type="SUPFAM" id="SSF50475">
    <property type="entry name" value="FMN-binding split barrel"/>
    <property type="match status" value="1"/>
</dbReference>
<dbReference type="AlphaFoldDB" id="I2H9G4"/>
<protein>
    <recommendedName>
        <fullName evidence="2">Pyridoxamine 5'-phosphate oxidase N-terminal domain-containing protein</fullName>
    </recommendedName>
</protein>
<dbReference type="InParanoid" id="I2H9G4"/>
<feature type="compositionally biased region" description="Low complexity" evidence="1">
    <location>
        <begin position="100"/>
        <end position="116"/>
    </location>
</feature>
<sequence length="205" mass="22689">MSCTEKFPDHLLSLIKTSKYVHLATSSTDGIPSVALMNYVYVPASRTFGPDANKGNDYIIFATFANTEKYNNIKTNPNVSLLFHDWVTAKNLSVKKRTLSETSTPEPSSSNLNNPSGITTANPSRLLNLLQELNQSELNEMSATIKGHGLLIAPDTDESKYFKRLLLKSNPDASVFIQGDNVHIVKVKIESAKVTDNENHTKVYN</sequence>
<dbReference type="PANTHER" id="PTHR28040">
    <property type="entry name" value="PYRIDOXAMINE 5'-PHOSPHATE OXIDASE YLR456W HOMOLOG-RELATED"/>
    <property type="match status" value="1"/>
</dbReference>
<dbReference type="InterPro" id="IPR012349">
    <property type="entry name" value="Split_barrel_FMN-bd"/>
</dbReference>
<dbReference type="HOGENOM" id="CLU_078856_1_0_1"/>
<dbReference type="RefSeq" id="XP_004182535.1">
    <property type="nucleotide sequence ID" value="XM_004182487.1"/>
</dbReference>
<dbReference type="GeneID" id="14498229"/>
<evidence type="ECO:0000256" key="1">
    <source>
        <dbReference type="SAM" id="MobiDB-lite"/>
    </source>
</evidence>
<gene>
    <name evidence="3" type="primary">TBLA0J00150</name>
    <name evidence="3" type="ORF">TBLA_0J00150</name>
</gene>
<organism evidence="3 4">
    <name type="scientific">Henningerozyma blattae (strain ATCC 34711 / CBS 6284 / DSM 70876 / NBRC 10599 / NRRL Y-10934 / UCD 77-7)</name>
    <name type="common">Yeast</name>
    <name type="synonym">Tetrapisispora blattae</name>
    <dbReference type="NCBI Taxonomy" id="1071380"/>
    <lineage>
        <taxon>Eukaryota</taxon>
        <taxon>Fungi</taxon>
        <taxon>Dikarya</taxon>
        <taxon>Ascomycota</taxon>
        <taxon>Saccharomycotina</taxon>
        <taxon>Saccharomycetes</taxon>
        <taxon>Saccharomycetales</taxon>
        <taxon>Saccharomycetaceae</taxon>
        <taxon>Henningerozyma</taxon>
    </lineage>
</organism>
<dbReference type="GO" id="GO:0005737">
    <property type="term" value="C:cytoplasm"/>
    <property type="evidence" value="ECO:0007669"/>
    <property type="project" value="TreeGrafter"/>
</dbReference>
<dbReference type="Pfam" id="PF01243">
    <property type="entry name" value="PNPOx_N"/>
    <property type="match status" value="1"/>
</dbReference>
<evidence type="ECO:0000259" key="2">
    <source>
        <dbReference type="Pfam" id="PF01243"/>
    </source>
</evidence>
<dbReference type="Gene3D" id="2.30.110.10">
    <property type="entry name" value="Electron Transport, Fmn-binding Protein, Chain A"/>
    <property type="match status" value="1"/>
</dbReference>
<dbReference type="Proteomes" id="UP000002866">
    <property type="component" value="Chromosome 10"/>
</dbReference>
<name>I2H9G4_HENB6</name>
<feature type="domain" description="Pyridoxamine 5'-phosphate oxidase N-terminal" evidence="2">
    <location>
        <begin position="8"/>
        <end position="88"/>
    </location>
</feature>
<dbReference type="KEGG" id="tbl:TBLA_0J00150"/>
<dbReference type="InterPro" id="IPR052841">
    <property type="entry name" value="PMP_oxidase-like"/>
</dbReference>
<feature type="region of interest" description="Disordered" evidence="1">
    <location>
        <begin position="97"/>
        <end position="118"/>
    </location>
</feature>
<reference evidence="3 4" key="1">
    <citation type="journal article" date="2011" name="Proc. Natl. Acad. Sci. U.S.A.">
        <title>Evolutionary erosion of yeast sex chromosomes by mating-type switching accidents.</title>
        <authorList>
            <person name="Gordon J.L."/>
            <person name="Armisen D."/>
            <person name="Proux-Wera E."/>
            <person name="Oheigeartaigh S.S."/>
            <person name="Byrne K.P."/>
            <person name="Wolfe K.H."/>
        </authorList>
    </citation>
    <scope>NUCLEOTIDE SEQUENCE [LARGE SCALE GENOMIC DNA]</scope>
    <source>
        <strain evidence="4">ATCC 34711 / CBS 6284 / DSM 70876 / NBRC 10599 / NRRL Y-10934 / UCD 77-7</strain>
    </source>
</reference>
<dbReference type="PANTHER" id="PTHR28040:SF1">
    <property type="entry name" value="PYRIDOXAMINE 5'-PHOSPHATE OXIDASE YLR456W HOMOLOG-RELATED"/>
    <property type="match status" value="1"/>
</dbReference>
<evidence type="ECO:0000313" key="3">
    <source>
        <dbReference type="EMBL" id="CCH63016.1"/>
    </source>
</evidence>
<accession>I2H9G4</accession>
<dbReference type="eggNOG" id="ENOG502S00X">
    <property type="taxonomic scope" value="Eukaryota"/>
</dbReference>
<dbReference type="InterPro" id="IPR011576">
    <property type="entry name" value="Pyridox_Oxase_N"/>
</dbReference>
<proteinExistence type="predicted"/>
<keyword evidence="4" id="KW-1185">Reference proteome</keyword>
<dbReference type="STRING" id="1071380.I2H9G4"/>
<dbReference type="OMA" id="HPTIIMT"/>
<dbReference type="GO" id="GO:0005634">
    <property type="term" value="C:nucleus"/>
    <property type="evidence" value="ECO:0007669"/>
    <property type="project" value="TreeGrafter"/>
</dbReference>
<dbReference type="OrthoDB" id="5300823at2759"/>
<dbReference type="FunCoup" id="I2H9G4">
    <property type="interactions" value="42"/>
</dbReference>